<keyword evidence="11" id="KW-0539">Nucleus</keyword>
<dbReference type="InterPro" id="IPR018085">
    <property type="entry name" value="Ura-DNA_Glyclase_AS"/>
</dbReference>
<dbReference type="GO" id="GO:0008270">
    <property type="term" value="F:zinc ion binding"/>
    <property type="evidence" value="ECO:0007669"/>
    <property type="project" value="InterPro"/>
</dbReference>
<comment type="caution">
    <text evidence="14">The sequence shown here is derived from an EMBL/GenBank/DDBJ whole genome shotgun (WGS) entry which is preliminary data.</text>
</comment>
<dbReference type="GO" id="GO:0003684">
    <property type="term" value="F:damaged DNA binding"/>
    <property type="evidence" value="ECO:0007669"/>
    <property type="project" value="InterPro"/>
</dbReference>
<dbReference type="Pfam" id="PF01149">
    <property type="entry name" value="Fapy_DNA_glyco"/>
    <property type="match status" value="1"/>
</dbReference>
<dbReference type="SMART" id="SM00987">
    <property type="entry name" value="UreE_C"/>
    <property type="match status" value="1"/>
</dbReference>
<dbReference type="EC" id="3.2.2.27" evidence="11"/>
<reference evidence="14 15" key="1">
    <citation type="journal article" date="2015" name="Plant Cell">
        <title>Oil accumulation by the oleaginous diatom Fistulifera solaris as revealed by the genome and transcriptome.</title>
        <authorList>
            <person name="Tanaka T."/>
            <person name="Maeda Y."/>
            <person name="Veluchamy A."/>
            <person name="Tanaka M."/>
            <person name="Abida H."/>
            <person name="Marechal E."/>
            <person name="Bowler C."/>
            <person name="Muto M."/>
            <person name="Sunaga Y."/>
            <person name="Tanaka M."/>
            <person name="Yoshino T."/>
            <person name="Taniguchi T."/>
            <person name="Fukuda Y."/>
            <person name="Nemoto M."/>
            <person name="Matsumoto M."/>
            <person name="Wong P.S."/>
            <person name="Aburatani S."/>
            <person name="Fujibuchi W."/>
        </authorList>
    </citation>
    <scope>NUCLEOTIDE SEQUENCE [LARGE SCALE GENOMIC DNA]</scope>
    <source>
        <strain evidence="14 15">JPCC DA0580</strain>
    </source>
</reference>
<dbReference type="PROSITE" id="PS51068">
    <property type="entry name" value="FPG_CAT"/>
    <property type="match status" value="1"/>
</dbReference>
<dbReference type="SMART" id="SM00986">
    <property type="entry name" value="UDG"/>
    <property type="match status" value="1"/>
</dbReference>
<dbReference type="GO" id="GO:0016829">
    <property type="term" value="F:lyase activity"/>
    <property type="evidence" value="ECO:0007669"/>
    <property type="project" value="UniProtKB-KW"/>
</dbReference>
<proteinExistence type="inferred from homology"/>
<dbReference type="GO" id="GO:0004844">
    <property type="term" value="F:uracil DNA N-glycosylase activity"/>
    <property type="evidence" value="ECO:0007669"/>
    <property type="project" value="UniProtKB-UniRule"/>
</dbReference>
<comment type="subcellular location">
    <subcellularLocation>
        <location evidence="11">Mitochondrion</location>
    </subcellularLocation>
    <subcellularLocation>
        <location evidence="11">Nucleus</location>
    </subcellularLocation>
</comment>
<dbReference type="GO" id="GO:0005739">
    <property type="term" value="C:mitochondrion"/>
    <property type="evidence" value="ECO:0007669"/>
    <property type="project" value="UniProtKB-SubCell"/>
</dbReference>
<dbReference type="InterPro" id="IPR010979">
    <property type="entry name" value="Ribosomal_uS13-like_H2TH"/>
</dbReference>
<dbReference type="AlphaFoldDB" id="A0A1Z5JPI9"/>
<dbReference type="NCBIfam" id="NF003589">
    <property type="entry name" value="PRK05254.1-2"/>
    <property type="match status" value="1"/>
</dbReference>
<dbReference type="Pfam" id="PF03167">
    <property type="entry name" value="UDG"/>
    <property type="match status" value="1"/>
</dbReference>
<gene>
    <name evidence="14" type="ORF">FisN_22Hh187</name>
</gene>
<keyword evidence="5 11" id="KW-0378">Hydrolase</keyword>
<evidence type="ECO:0000256" key="8">
    <source>
        <dbReference type="ARBA" id="ARBA00023239"/>
    </source>
</evidence>
<evidence type="ECO:0000256" key="10">
    <source>
        <dbReference type="ARBA" id="ARBA00023295"/>
    </source>
</evidence>
<dbReference type="NCBIfam" id="NF003588">
    <property type="entry name" value="PRK05254.1-1"/>
    <property type="match status" value="1"/>
</dbReference>
<dbReference type="PANTHER" id="PTHR11264">
    <property type="entry name" value="URACIL-DNA GLYCOSYLASE"/>
    <property type="match status" value="1"/>
</dbReference>
<evidence type="ECO:0000256" key="11">
    <source>
        <dbReference type="HAMAP-Rule" id="MF_03166"/>
    </source>
</evidence>
<sequence>MILGFSRHVASWSQTLTQSSFTQSMRLVRRRTSYHQSQIRMMPEGPEVRTLVDQLQGGVGKRLVNIQVLSGRYRQNGPPDGFVEFASTITRYVPGDDKVDHVDIIQEWNCKGKFIYIVLDDGKQVHHNPNFQRSIFITLGMTGKFVAEKVHRQDSRFARWSMELLDLNTMKTSKIFYHDQRNFGTLKFCLKRADLQEKLDSLGPDILDSYITEQMFLDIVAAQKQDLNICKFLMNQTKISGVGNYILAEALYRAMIDPFASLHEINESRLKSLFREIRTTALQSYQANGLTRQNGGQYNTMDGEQGRFSFELQCYGRETCARGKPVLREINGPHDRTIWYTEDQLFMPRDLRVTGSAQSLQLDDSSSEQMEETYVSFDLADGLTEPSWRSVLEDTFESESFRALKTFLEKERRDGATIYPPQQNIFSALNSCPFDQVKVVIVGQDPYHGPGQGNGLAFSVRFGVQPPPSLQNIFREAMSDVGIAQPLHGNLECWAKQGVLLLNSVLTVRQGEANSHANKGWEDFTDVIIRRLNDDRENLVFLLWGRPAATKAKCVDEGRHHVIRTSHPSPLGATKTNSPFLSSKCFSRCNEYLTFDGSAPIDWSVV</sequence>
<dbReference type="GO" id="GO:0097510">
    <property type="term" value="P:base-excision repair, AP site formation via deaminated base removal"/>
    <property type="evidence" value="ECO:0007669"/>
    <property type="project" value="TreeGrafter"/>
</dbReference>
<keyword evidence="7 11" id="KW-0234">DNA repair</keyword>
<evidence type="ECO:0000256" key="3">
    <source>
        <dbReference type="ARBA" id="ARBA00009409"/>
    </source>
</evidence>
<dbReference type="Proteomes" id="UP000198406">
    <property type="component" value="Unassembled WGS sequence"/>
</dbReference>
<keyword evidence="6" id="KW-0238">DNA-binding</keyword>
<dbReference type="SMART" id="SM01232">
    <property type="entry name" value="H2TH"/>
    <property type="match status" value="1"/>
</dbReference>
<evidence type="ECO:0000256" key="9">
    <source>
        <dbReference type="ARBA" id="ARBA00023268"/>
    </source>
</evidence>
<name>A0A1Z5JPI9_FISSO</name>
<comment type="similarity">
    <text evidence="2 11">Belongs to the uracil-DNA glycosylase (UDG) superfamily. UNG family.</text>
</comment>
<dbReference type="SMART" id="SM00898">
    <property type="entry name" value="Fapy_DNA_glyco"/>
    <property type="match status" value="1"/>
</dbReference>
<dbReference type="Gene3D" id="3.20.190.10">
    <property type="entry name" value="MutM-like, N-terminal"/>
    <property type="match status" value="1"/>
</dbReference>
<dbReference type="PANTHER" id="PTHR11264:SF0">
    <property type="entry name" value="URACIL-DNA GLYCOSYLASE"/>
    <property type="match status" value="1"/>
</dbReference>
<evidence type="ECO:0000313" key="15">
    <source>
        <dbReference type="Proteomes" id="UP000198406"/>
    </source>
</evidence>
<dbReference type="InParanoid" id="A0A1Z5JPI9"/>
<dbReference type="InterPro" id="IPR036895">
    <property type="entry name" value="Uracil-DNA_glycosylase-like_sf"/>
</dbReference>
<feature type="active site" description="Proton acceptor" evidence="11 12">
    <location>
        <position position="445"/>
    </location>
</feature>
<dbReference type="CDD" id="cd10027">
    <property type="entry name" value="UDG-F1-like"/>
    <property type="match status" value="1"/>
</dbReference>
<keyword evidence="9" id="KW-0511">Multifunctional enzyme</keyword>
<dbReference type="GO" id="GO:0005634">
    <property type="term" value="C:nucleus"/>
    <property type="evidence" value="ECO:0007669"/>
    <property type="project" value="UniProtKB-SubCell"/>
</dbReference>
<keyword evidence="11" id="KW-0496">Mitochondrion</keyword>
<comment type="function">
    <text evidence="11">Excises uracil residues from the DNA which can arise as a result of misincorporation of dUMP residues by DNA polymerase or due to deamination of cytosine.</text>
</comment>
<dbReference type="SUPFAM" id="SSF81624">
    <property type="entry name" value="N-terminal domain of MutM-like DNA repair proteins"/>
    <property type="match status" value="1"/>
</dbReference>
<dbReference type="OrthoDB" id="10031947at2759"/>
<dbReference type="GO" id="GO:0003906">
    <property type="term" value="F:DNA-(apurinic or apyrimidinic site) endonuclease activity"/>
    <property type="evidence" value="ECO:0007669"/>
    <property type="project" value="InterPro"/>
</dbReference>
<comment type="similarity">
    <text evidence="3">Belongs to the FPG family.</text>
</comment>
<evidence type="ECO:0000256" key="6">
    <source>
        <dbReference type="ARBA" id="ARBA00023125"/>
    </source>
</evidence>
<dbReference type="SUPFAM" id="SSF52141">
    <property type="entry name" value="Uracil-DNA glycosylase-like"/>
    <property type="match status" value="1"/>
</dbReference>
<keyword evidence="4 11" id="KW-0227">DNA damage</keyword>
<dbReference type="NCBIfam" id="NF003592">
    <property type="entry name" value="PRK05254.1-5"/>
    <property type="match status" value="1"/>
</dbReference>
<dbReference type="FunFam" id="3.40.470.10:FF:000001">
    <property type="entry name" value="Uracil-DNA glycosylase"/>
    <property type="match status" value="1"/>
</dbReference>
<evidence type="ECO:0000256" key="12">
    <source>
        <dbReference type="PROSITE-ProRule" id="PRU10072"/>
    </source>
</evidence>
<dbReference type="InterPro" id="IPR005122">
    <property type="entry name" value="Uracil-DNA_glycosylase-like"/>
</dbReference>
<dbReference type="NCBIfam" id="TIGR00628">
    <property type="entry name" value="ung"/>
    <property type="match status" value="1"/>
</dbReference>
<dbReference type="Pfam" id="PF06831">
    <property type="entry name" value="H2TH"/>
    <property type="match status" value="1"/>
</dbReference>
<organism evidence="14 15">
    <name type="scientific">Fistulifera solaris</name>
    <name type="common">Oleaginous diatom</name>
    <dbReference type="NCBI Taxonomy" id="1519565"/>
    <lineage>
        <taxon>Eukaryota</taxon>
        <taxon>Sar</taxon>
        <taxon>Stramenopiles</taxon>
        <taxon>Ochrophyta</taxon>
        <taxon>Bacillariophyta</taxon>
        <taxon>Bacillariophyceae</taxon>
        <taxon>Bacillariophycidae</taxon>
        <taxon>Naviculales</taxon>
        <taxon>Naviculaceae</taxon>
        <taxon>Fistulifera</taxon>
    </lineage>
</organism>
<dbReference type="EMBL" id="BDSP01000100">
    <property type="protein sequence ID" value="GAX15963.1"/>
    <property type="molecule type" value="Genomic_DNA"/>
</dbReference>
<evidence type="ECO:0000256" key="2">
    <source>
        <dbReference type="ARBA" id="ARBA00008184"/>
    </source>
</evidence>
<feature type="domain" description="Formamidopyrimidine-DNA glycosylase catalytic" evidence="13">
    <location>
        <begin position="43"/>
        <end position="184"/>
    </location>
</feature>
<evidence type="ECO:0000256" key="5">
    <source>
        <dbReference type="ARBA" id="ARBA00022801"/>
    </source>
</evidence>
<dbReference type="NCBIfam" id="NF003591">
    <property type="entry name" value="PRK05254.1-4"/>
    <property type="match status" value="1"/>
</dbReference>
<accession>A0A1Z5JPI9</accession>
<dbReference type="SUPFAM" id="SSF46946">
    <property type="entry name" value="S13-like H2TH domain"/>
    <property type="match status" value="1"/>
</dbReference>
<protein>
    <recommendedName>
        <fullName evidence="11">Uracil-DNA glycosylase</fullName>
        <shortName evidence="11">UDG</shortName>
        <ecNumber evidence="11">3.2.2.27</ecNumber>
    </recommendedName>
</protein>
<keyword evidence="8" id="KW-0456">Lyase</keyword>
<evidence type="ECO:0000256" key="4">
    <source>
        <dbReference type="ARBA" id="ARBA00022763"/>
    </source>
</evidence>
<dbReference type="Gene3D" id="1.10.8.50">
    <property type="match status" value="1"/>
</dbReference>
<keyword evidence="10 14" id="KW-0326">Glycosidase</keyword>
<evidence type="ECO:0000313" key="14">
    <source>
        <dbReference type="EMBL" id="GAX15963.1"/>
    </source>
</evidence>
<dbReference type="HAMAP" id="MF_00148">
    <property type="entry name" value="UDG"/>
    <property type="match status" value="1"/>
</dbReference>
<evidence type="ECO:0000259" key="13">
    <source>
        <dbReference type="PROSITE" id="PS51068"/>
    </source>
</evidence>
<dbReference type="PROSITE" id="PS00130">
    <property type="entry name" value="U_DNA_GLYCOSYLASE"/>
    <property type="match status" value="1"/>
</dbReference>
<dbReference type="InterPro" id="IPR002043">
    <property type="entry name" value="UDG_fam1"/>
</dbReference>
<evidence type="ECO:0000256" key="1">
    <source>
        <dbReference type="ARBA" id="ARBA00001400"/>
    </source>
</evidence>
<dbReference type="InterPro" id="IPR035937">
    <property type="entry name" value="FPG_N"/>
</dbReference>
<keyword evidence="15" id="KW-1185">Reference proteome</keyword>
<dbReference type="Gene3D" id="3.40.470.10">
    <property type="entry name" value="Uracil-DNA glycosylase-like domain"/>
    <property type="match status" value="1"/>
</dbReference>
<dbReference type="InterPro" id="IPR012319">
    <property type="entry name" value="FPG_cat"/>
</dbReference>
<dbReference type="InterPro" id="IPR015886">
    <property type="entry name" value="H2TH_FPG"/>
</dbReference>
<comment type="catalytic activity">
    <reaction evidence="1 11">
        <text>Hydrolyzes single-stranded DNA or mismatched double-stranded DNA and polynucleotides, releasing free uracil.</text>
        <dbReference type="EC" id="3.2.2.27"/>
    </reaction>
</comment>
<evidence type="ECO:0000256" key="7">
    <source>
        <dbReference type="ARBA" id="ARBA00023204"/>
    </source>
</evidence>